<dbReference type="Pfam" id="PF01037">
    <property type="entry name" value="AsnC_trans_reg"/>
    <property type="match status" value="1"/>
</dbReference>
<protein>
    <submittedName>
        <fullName evidence="5">Transcriptional regulator, AsnC family</fullName>
    </submittedName>
</protein>
<reference evidence="6" key="1">
    <citation type="submission" date="2016-10" db="EMBL/GenBank/DDBJ databases">
        <authorList>
            <person name="Varghese N."/>
            <person name="Submissions S."/>
        </authorList>
    </citation>
    <scope>NUCLEOTIDE SEQUENCE [LARGE SCALE GENOMIC DNA]</scope>
    <source>
        <strain evidence="6">ATCC 700379</strain>
    </source>
</reference>
<dbReference type="InterPro" id="IPR019887">
    <property type="entry name" value="Tscrpt_reg_AsnC/Lrp_C"/>
</dbReference>
<dbReference type="Proteomes" id="UP000198752">
    <property type="component" value="Unassembled WGS sequence"/>
</dbReference>
<dbReference type="Gene3D" id="3.30.70.920">
    <property type="match status" value="1"/>
</dbReference>
<dbReference type="InterPro" id="IPR019888">
    <property type="entry name" value="Tscrpt_reg_AsnC-like"/>
</dbReference>
<dbReference type="GO" id="GO:0043565">
    <property type="term" value="F:sequence-specific DNA binding"/>
    <property type="evidence" value="ECO:0007669"/>
    <property type="project" value="InterPro"/>
</dbReference>
<evidence type="ECO:0000313" key="6">
    <source>
        <dbReference type="Proteomes" id="UP000198752"/>
    </source>
</evidence>
<dbReference type="GO" id="GO:0043200">
    <property type="term" value="P:response to amino acid"/>
    <property type="evidence" value="ECO:0007669"/>
    <property type="project" value="TreeGrafter"/>
</dbReference>
<name>A0A1I2USV3_9BACL</name>
<dbReference type="PANTHER" id="PTHR30154:SF53">
    <property type="entry name" value="HTH-TYPE TRANSCRIPTIONAL REGULATOR LRPC"/>
    <property type="match status" value="1"/>
</dbReference>
<keyword evidence="2" id="KW-0238">DNA-binding</keyword>
<dbReference type="OrthoDB" id="34294at2"/>
<dbReference type="InterPro" id="IPR036388">
    <property type="entry name" value="WH-like_DNA-bd_sf"/>
</dbReference>
<feature type="domain" description="HTH asnC-type" evidence="4">
    <location>
        <begin position="1"/>
        <end position="62"/>
    </location>
</feature>
<dbReference type="PROSITE" id="PS50956">
    <property type="entry name" value="HTH_ASNC_2"/>
    <property type="match status" value="1"/>
</dbReference>
<dbReference type="InterPro" id="IPR011008">
    <property type="entry name" value="Dimeric_a/b-barrel"/>
</dbReference>
<gene>
    <name evidence="5" type="ORF">SAMN02982927_02791</name>
</gene>
<dbReference type="PANTHER" id="PTHR30154">
    <property type="entry name" value="LEUCINE-RESPONSIVE REGULATORY PROTEIN"/>
    <property type="match status" value="1"/>
</dbReference>
<dbReference type="SMART" id="SM00344">
    <property type="entry name" value="HTH_ASNC"/>
    <property type="match status" value="1"/>
</dbReference>
<evidence type="ECO:0000259" key="4">
    <source>
        <dbReference type="PROSITE" id="PS50956"/>
    </source>
</evidence>
<proteinExistence type="predicted"/>
<keyword evidence="6" id="KW-1185">Reference proteome</keyword>
<evidence type="ECO:0000256" key="1">
    <source>
        <dbReference type="ARBA" id="ARBA00023015"/>
    </source>
</evidence>
<evidence type="ECO:0000313" key="5">
    <source>
        <dbReference type="EMBL" id="SFG79349.1"/>
    </source>
</evidence>
<accession>A0A1I2USV3</accession>
<dbReference type="Pfam" id="PF13412">
    <property type="entry name" value="HTH_24"/>
    <property type="match status" value="1"/>
</dbReference>
<dbReference type="GO" id="GO:0005829">
    <property type="term" value="C:cytosol"/>
    <property type="evidence" value="ECO:0007669"/>
    <property type="project" value="TreeGrafter"/>
</dbReference>
<dbReference type="SUPFAM" id="SSF46785">
    <property type="entry name" value="Winged helix' DNA-binding domain"/>
    <property type="match status" value="1"/>
</dbReference>
<sequence>MDSIDRKIINRLQQNARVSLKALAQECYISPPTISARMHHLEQLGLIKNYYTLIDYKKAGYHIKAYVHVKVDPKDKLDFYKYIESIPNVLECDCVSGEFSMVIKVIFESTELLDSFINLLQRFGKTNTQIVFSTPVDVRGVSLSEEKEDRP</sequence>
<dbReference type="InterPro" id="IPR036390">
    <property type="entry name" value="WH_DNA-bd_sf"/>
</dbReference>
<evidence type="ECO:0000256" key="2">
    <source>
        <dbReference type="ARBA" id="ARBA00023125"/>
    </source>
</evidence>
<dbReference type="PRINTS" id="PR00033">
    <property type="entry name" value="HTHASNC"/>
</dbReference>
<dbReference type="EMBL" id="FOOY01000022">
    <property type="protein sequence ID" value="SFG79349.1"/>
    <property type="molecule type" value="Genomic_DNA"/>
</dbReference>
<keyword evidence="3" id="KW-0804">Transcription</keyword>
<organism evidence="5 6">
    <name type="scientific">Sporolactobacillus nakayamae</name>
    <dbReference type="NCBI Taxonomy" id="269670"/>
    <lineage>
        <taxon>Bacteria</taxon>
        <taxon>Bacillati</taxon>
        <taxon>Bacillota</taxon>
        <taxon>Bacilli</taxon>
        <taxon>Bacillales</taxon>
        <taxon>Sporolactobacillaceae</taxon>
        <taxon>Sporolactobacillus</taxon>
    </lineage>
</organism>
<dbReference type="AlphaFoldDB" id="A0A1I2USV3"/>
<evidence type="ECO:0000256" key="3">
    <source>
        <dbReference type="ARBA" id="ARBA00023163"/>
    </source>
</evidence>
<dbReference type="STRING" id="269670.SAMN02982927_02791"/>
<dbReference type="RefSeq" id="WP_093673982.1">
    <property type="nucleotide sequence ID" value="NZ_FOOY01000022.1"/>
</dbReference>
<dbReference type="Gene3D" id="1.10.10.10">
    <property type="entry name" value="Winged helix-like DNA-binding domain superfamily/Winged helix DNA-binding domain"/>
    <property type="match status" value="1"/>
</dbReference>
<keyword evidence="1" id="KW-0805">Transcription regulation</keyword>
<dbReference type="SUPFAM" id="SSF54909">
    <property type="entry name" value="Dimeric alpha+beta barrel"/>
    <property type="match status" value="1"/>
</dbReference>
<dbReference type="InterPro" id="IPR000485">
    <property type="entry name" value="AsnC-type_HTH_dom"/>
</dbReference>